<dbReference type="GO" id="GO:0004053">
    <property type="term" value="F:arginase activity"/>
    <property type="evidence" value="ECO:0007669"/>
    <property type="project" value="TreeGrafter"/>
</dbReference>
<name>A0A0K9YJS4_9BACL</name>
<dbReference type="PANTHER" id="PTHR43782:SF3">
    <property type="entry name" value="ARGINASE"/>
    <property type="match status" value="1"/>
</dbReference>
<dbReference type="GO" id="GO:0005737">
    <property type="term" value="C:cytoplasm"/>
    <property type="evidence" value="ECO:0007669"/>
    <property type="project" value="TreeGrafter"/>
</dbReference>
<evidence type="ECO:0000313" key="5">
    <source>
        <dbReference type="EMBL" id="GED71530.1"/>
    </source>
</evidence>
<evidence type="ECO:0000256" key="2">
    <source>
        <dbReference type="ARBA" id="ARBA00022801"/>
    </source>
</evidence>
<gene>
    <name evidence="6" type="ORF">ADS79_31320</name>
    <name evidence="5" type="ORF">BRE01_52320</name>
</gene>
<dbReference type="AlphaFoldDB" id="A0A0K9YJS4"/>
<dbReference type="InterPro" id="IPR006035">
    <property type="entry name" value="Ureohydrolase"/>
</dbReference>
<reference evidence="7" key="1">
    <citation type="submission" date="2015-07" db="EMBL/GenBank/DDBJ databases">
        <title>Genome sequencing project for genomic taxonomy and phylogenomics of Bacillus-like bacteria.</title>
        <authorList>
            <person name="Liu B."/>
            <person name="Wang J."/>
            <person name="Zhu Y."/>
            <person name="Liu G."/>
            <person name="Chen Q."/>
            <person name="Chen Z."/>
            <person name="Lan J."/>
            <person name="Che J."/>
            <person name="Ge C."/>
            <person name="Shi H."/>
            <person name="Pan Z."/>
            <person name="Liu X."/>
        </authorList>
    </citation>
    <scope>NUCLEOTIDE SEQUENCE [LARGE SCALE GENOMIC DNA]</scope>
    <source>
        <strain evidence="7">DSM 9887</strain>
    </source>
</reference>
<dbReference type="Pfam" id="PF00491">
    <property type="entry name" value="Arginase"/>
    <property type="match status" value="1"/>
</dbReference>
<keyword evidence="3" id="KW-0464">Manganese</keyword>
<evidence type="ECO:0000313" key="6">
    <source>
        <dbReference type="EMBL" id="KNB69013.1"/>
    </source>
</evidence>
<evidence type="ECO:0000313" key="8">
    <source>
        <dbReference type="Proteomes" id="UP000319578"/>
    </source>
</evidence>
<dbReference type="RefSeq" id="WP_049742396.1">
    <property type="nucleotide sequence ID" value="NZ_BJON01000021.1"/>
</dbReference>
<proteinExistence type="inferred from homology"/>
<dbReference type="PANTHER" id="PTHR43782">
    <property type="entry name" value="ARGINASE"/>
    <property type="match status" value="1"/>
</dbReference>
<dbReference type="PATRIC" id="fig|54915.3.peg.5964"/>
<reference evidence="6" key="2">
    <citation type="submission" date="2015-07" db="EMBL/GenBank/DDBJ databases">
        <title>MeaNS - Measles Nucleotide Surveillance Program.</title>
        <authorList>
            <person name="Tran T."/>
            <person name="Druce J."/>
        </authorList>
    </citation>
    <scope>NUCLEOTIDE SEQUENCE</scope>
    <source>
        <strain evidence="6">DSM 9887</strain>
    </source>
</reference>
<dbReference type="Gene3D" id="3.40.800.10">
    <property type="entry name" value="Ureohydrolase domain"/>
    <property type="match status" value="1"/>
</dbReference>
<comment type="similarity">
    <text evidence="4">Belongs to the arginase family.</text>
</comment>
<dbReference type="EMBL" id="BJON01000021">
    <property type="protein sequence ID" value="GED71530.1"/>
    <property type="molecule type" value="Genomic_DNA"/>
</dbReference>
<dbReference type="InterPro" id="IPR023696">
    <property type="entry name" value="Ureohydrolase_dom_sf"/>
</dbReference>
<dbReference type="PIRSF" id="PIRSF036979">
    <property type="entry name" value="Arginase"/>
    <property type="match status" value="1"/>
</dbReference>
<evidence type="ECO:0000256" key="4">
    <source>
        <dbReference type="PROSITE-ProRule" id="PRU00742"/>
    </source>
</evidence>
<evidence type="ECO:0000313" key="7">
    <source>
        <dbReference type="Proteomes" id="UP000036834"/>
    </source>
</evidence>
<keyword evidence="2" id="KW-0378">Hydrolase</keyword>
<dbReference type="EMBL" id="LGIQ01000016">
    <property type="protein sequence ID" value="KNB69013.1"/>
    <property type="molecule type" value="Genomic_DNA"/>
</dbReference>
<dbReference type="Proteomes" id="UP000036834">
    <property type="component" value="Unassembled WGS sequence"/>
</dbReference>
<evidence type="ECO:0000256" key="1">
    <source>
        <dbReference type="ARBA" id="ARBA00022723"/>
    </source>
</evidence>
<protein>
    <submittedName>
        <fullName evidence="6">Arginase</fullName>
    </submittedName>
</protein>
<dbReference type="Proteomes" id="UP000319578">
    <property type="component" value="Unassembled WGS sequence"/>
</dbReference>
<reference evidence="5 8" key="3">
    <citation type="submission" date="2019-06" db="EMBL/GenBank/DDBJ databases">
        <title>Whole genome shotgun sequence of Brevibacillus reuszeri NBRC 15719.</title>
        <authorList>
            <person name="Hosoyama A."/>
            <person name="Uohara A."/>
            <person name="Ohji S."/>
            <person name="Ichikawa N."/>
        </authorList>
    </citation>
    <scope>NUCLEOTIDE SEQUENCE [LARGE SCALE GENOMIC DNA]</scope>
    <source>
        <strain evidence="5 8">NBRC 15719</strain>
    </source>
</reference>
<dbReference type="STRING" id="54915.ADS79_31320"/>
<dbReference type="PROSITE" id="PS51409">
    <property type="entry name" value="ARGINASE_2"/>
    <property type="match status" value="1"/>
</dbReference>
<comment type="caution">
    <text evidence="6">The sequence shown here is derived from an EMBL/GenBank/DDBJ whole genome shotgun (WGS) entry which is preliminary data.</text>
</comment>
<keyword evidence="8" id="KW-1185">Reference proteome</keyword>
<dbReference type="GO" id="GO:0030145">
    <property type="term" value="F:manganese ion binding"/>
    <property type="evidence" value="ECO:0007669"/>
    <property type="project" value="TreeGrafter"/>
</dbReference>
<organism evidence="6 7">
    <name type="scientific">Brevibacillus reuszeri</name>
    <dbReference type="NCBI Taxonomy" id="54915"/>
    <lineage>
        <taxon>Bacteria</taxon>
        <taxon>Bacillati</taxon>
        <taxon>Bacillota</taxon>
        <taxon>Bacilli</taxon>
        <taxon>Bacillales</taxon>
        <taxon>Paenibacillaceae</taxon>
        <taxon>Brevibacillus</taxon>
    </lineage>
</organism>
<dbReference type="OrthoDB" id="9789727at2"/>
<sequence>MKVVGIPHYTGALVSGTELAPEALRKAGLILQLQQSGREVKDAGNLQLPDYLPRHNIPPVRNWPAPRMLWDLLQKEAYDWFDSDDFVLMLGGDCGLIVGTAQAHKARHGEQAYLVIIDGHFDAVMPVASRSIGAAGMGLWFLLKGEGTWIMPSGWTPDRMRVIGCQRMPEETYGVDVLTLDELAGGHLVERVTAVMKSIPADAKILVHFDVDVMHKGAMAAAYSPSETGLSLHQAQSVLDTVLCDPRVVGMEVTEFSGLRDTDGKQAERLVQLLTEALATRAASV</sequence>
<accession>A0A0K9YJS4</accession>
<evidence type="ECO:0000256" key="3">
    <source>
        <dbReference type="ARBA" id="ARBA00023211"/>
    </source>
</evidence>
<keyword evidence="1" id="KW-0479">Metal-binding</keyword>
<dbReference type="SUPFAM" id="SSF52768">
    <property type="entry name" value="Arginase/deacetylase"/>
    <property type="match status" value="1"/>
</dbReference>